<dbReference type="Proteomes" id="UP000777438">
    <property type="component" value="Unassembled WGS sequence"/>
</dbReference>
<accession>A0A9P8W9R3</accession>
<proteinExistence type="predicted"/>
<evidence type="ECO:0000313" key="2">
    <source>
        <dbReference type="Proteomes" id="UP000777438"/>
    </source>
</evidence>
<organism evidence="1 2">
    <name type="scientific">Thelonectria olida</name>
    <dbReference type="NCBI Taxonomy" id="1576542"/>
    <lineage>
        <taxon>Eukaryota</taxon>
        <taxon>Fungi</taxon>
        <taxon>Dikarya</taxon>
        <taxon>Ascomycota</taxon>
        <taxon>Pezizomycotina</taxon>
        <taxon>Sordariomycetes</taxon>
        <taxon>Hypocreomycetidae</taxon>
        <taxon>Hypocreales</taxon>
        <taxon>Nectriaceae</taxon>
        <taxon>Thelonectria</taxon>
    </lineage>
</organism>
<protein>
    <submittedName>
        <fullName evidence="1">Uncharacterized protein</fullName>
    </submittedName>
</protein>
<reference evidence="1 2" key="1">
    <citation type="journal article" date="2021" name="Nat. Commun.">
        <title>Genetic determinants of endophytism in the Arabidopsis root mycobiome.</title>
        <authorList>
            <person name="Mesny F."/>
            <person name="Miyauchi S."/>
            <person name="Thiergart T."/>
            <person name="Pickel B."/>
            <person name="Atanasova L."/>
            <person name="Karlsson M."/>
            <person name="Huettel B."/>
            <person name="Barry K.W."/>
            <person name="Haridas S."/>
            <person name="Chen C."/>
            <person name="Bauer D."/>
            <person name="Andreopoulos W."/>
            <person name="Pangilinan J."/>
            <person name="LaButti K."/>
            <person name="Riley R."/>
            <person name="Lipzen A."/>
            <person name="Clum A."/>
            <person name="Drula E."/>
            <person name="Henrissat B."/>
            <person name="Kohler A."/>
            <person name="Grigoriev I.V."/>
            <person name="Martin F.M."/>
            <person name="Hacquard S."/>
        </authorList>
    </citation>
    <scope>NUCLEOTIDE SEQUENCE [LARGE SCALE GENOMIC DNA]</scope>
    <source>
        <strain evidence="1 2">MPI-CAGE-CH-0241</strain>
    </source>
</reference>
<gene>
    <name evidence="1" type="ORF">B0T10DRAFT_480088</name>
</gene>
<keyword evidence="2" id="KW-1185">Reference proteome</keyword>
<sequence length="199" mass="21806">MRDGNRRLRTLSLLPSDPTCSFWSADFGPLGFDPGFAFLVPSRTARSPSGSERQRGFSFNVLTCRGDPWTLGSLGEQSAGLWLGAGFAGYAAQLRTLYYGLEQLITRCVRLRGVACWCSLIKSEVREREACGEECGTGGEVNQYVRRVIRGRGGEVATLHVGGWVRCITDLPFGVTEVMCVIGSYWGLTWSNCVSFLGN</sequence>
<dbReference type="AlphaFoldDB" id="A0A9P8W9R3"/>
<comment type="caution">
    <text evidence="1">The sequence shown here is derived from an EMBL/GenBank/DDBJ whole genome shotgun (WGS) entry which is preliminary data.</text>
</comment>
<dbReference type="EMBL" id="JAGPYM010000005">
    <property type="protein sequence ID" value="KAH6894294.1"/>
    <property type="molecule type" value="Genomic_DNA"/>
</dbReference>
<evidence type="ECO:0000313" key="1">
    <source>
        <dbReference type="EMBL" id="KAH6894294.1"/>
    </source>
</evidence>
<name>A0A9P8W9R3_9HYPO</name>